<evidence type="ECO:0000256" key="6">
    <source>
        <dbReference type="ARBA" id="ARBA00022837"/>
    </source>
</evidence>
<dbReference type="SMART" id="SM00607">
    <property type="entry name" value="FTP"/>
    <property type="match status" value="1"/>
</dbReference>
<dbReference type="PANTHER" id="PTHR45713">
    <property type="entry name" value="FTP DOMAIN-CONTAINING PROTEIN"/>
    <property type="match status" value="1"/>
</dbReference>
<keyword evidence="4" id="KW-0479">Metal-binding</keyword>
<dbReference type="GO" id="GO:0001868">
    <property type="term" value="P:regulation of complement activation, lectin pathway"/>
    <property type="evidence" value="ECO:0007669"/>
    <property type="project" value="UniProtKB-ARBA"/>
</dbReference>
<dbReference type="PANTHER" id="PTHR45713:SF6">
    <property type="entry name" value="F5_8 TYPE C DOMAIN-CONTAINING PROTEIN"/>
    <property type="match status" value="1"/>
</dbReference>
<keyword evidence="5" id="KW-0430">Lectin</keyword>
<keyword evidence="7" id="KW-1015">Disulfide bond</keyword>
<gene>
    <name evidence="9" type="ORF">pdam_00011401</name>
</gene>
<dbReference type="Gene3D" id="2.60.40.10">
    <property type="entry name" value="Immunoglobulins"/>
    <property type="match status" value="1"/>
</dbReference>
<keyword evidence="6" id="KW-0106">Calcium</keyword>
<reference evidence="9 10" key="1">
    <citation type="journal article" date="2018" name="Sci. Rep.">
        <title>Comparative analysis of the Pocillopora damicornis genome highlights role of immune system in coral evolution.</title>
        <authorList>
            <person name="Cunning R."/>
            <person name="Bay R.A."/>
            <person name="Gillette P."/>
            <person name="Baker A.C."/>
            <person name="Traylor-Knowles N."/>
        </authorList>
    </citation>
    <scope>NUCLEOTIDE SEQUENCE [LARGE SCALE GENOMIC DNA]</scope>
    <source>
        <strain evidence="9">RSMAS</strain>
        <tissue evidence="9">Whole animal</tissue>
    </source>
</reference>
<evidence type="ECO:0000256" key="5">
    <source>
        <dbReference type="ARBA" id="ARBA00022734"/>
    </source>
</evidence>
<evidence type="ECO:0000256" key="1">
    <source>
        <dbReference type="ARBA" id="ARBA00002219"/>
    </source>
</evidence>
<dbReference type="AlphaFoldDB" id="A0A3M6T796"/>
<dbReference type="InterPro" id="IPR008979">
    <property type="entry name" value="Galactose-bd-like_sf"/>
</dbReference>
<dbReference type="InterPro" id="IPR051941">
    <property type="entry name" value="BG_Antigen-Binding_Lectin"/>
</dbReference>
<dbReference type="PROSITE" id="PS50022">
    <property type="entry name" value="FA58C_3"/>
    <property type="match status" value="1"/>
</dbReference>
<dbReference type="GO" id="GO:0010185">
    <property type="term" value="P:regulation of cellular defense response"/>
    <property type="evidence" value="ECO:0007669"/>
    <property type="project" value="UniProtKB-ARBA"/>
</dbReference>
<comment type="caution">
    <text evidence="9">The sequence shown here is derived from an EMBL/GenBank/DDBJ whole genome shotgun (WGS) entry which is preliminary data.</text>
</comment>
<evidence type="ECO:0000313" key="9">
    <source>
        <dbReference type="EMBL" id="RMX37221.1"/>
    </source>
</evidence>
<comment type="function">
    <text evidence="1">Acts as a defensive agent. Recognizes blood group fucosylated oligosaccharides including A, B, H and Lewis B-type antigens. Does not recognize Lewis A antigen and has low affinity for monovalent haptens.</text>
</comment>
<dbReference type="Pfam" id="PF22633">
    <property type="entry name" value="F5_F8_type_C_2"/>
    <property type="match status" value="1"/>
</dbReference>
<dbReference type="EMBL" id="RCHS01004177">
    <property type="protein sequence ID" value="RMX37221.1"/>
    <property type="molecule type" value="Genomic_DNA"/>
</dbReference>
<evidence type="ECO:0000259" key="8">
    <source>
        <dbReference type="PROSITE" id="PS50022"/>
    </source>
</evidence>
<evidence type="ECO:0000256" key="4">
    <source>
        <dbReference type="ARBA" id="ARBA00022723"/>
    </source>
</evidence>
<dbReference type="InterPro" id="IPR000421">
    <property type="entry name" value="FA58C"/>
</dbReference>
<evidence type="ECO:0000256" key="3">
    <source>
        <dbReference type="ARBA" id="ARBA00011233"/>
    </source>
</evidence>
<dbReference type="InterPro" id="IPR013783">
    <property type="entry name" value="Ig-like_fold"/>
</dbReference>
<dbReference type="Proteomes" id="UP000275408">
    <property type="component" value="Unassembled WGS sequence"/>
</dbReference>
<dbReference type="SUPFAM" id="SSF48726">
    <property type="entry name" value="Immunoglobulin"/>
    <property type="match status" value="1"/>
</dbReference>
<sequence length="349" mass="39888">MLCPYAFLIKSDNLDNEGNLNQKCGGPHTLTSSQEKSFFCTPGIKGRYVNIRIARNNKKLAICESVTFVSTLSVNLALSKSASQSSVSHNAYPVRAVDGNADSDWSSSSCTHTYKTTDPWWRADLGSSQHVSEVFIVNRIKHENRLFNIKIREIVWQIMETRIRGVVACNRWLIHLKLRFIANREKLDDTLVGSSMVLTLCEVEVYSERRAILKYKPVKHSVQDAYYQTSITLPFGYPEPFVTWVKNGVVLQNSSSDLTLNLSIIAQRDTTKWTIDCVASNKHGADYHRFVLNLHSRYTMCTEFRDLMEETRTVRHVVHNQQSARNDGDIDNRAWYRFVSRDTGTPVQV</sequence>
<evidence type="ECO:0000256" key="7">
    <source>
        <dbReference type="ARBA" id="ARBA00023157"/>
    </source>
</evidence>
<dbReference type="InterPro" id="IPR006585">
    <property type="entry name" value="FTP1"/>
</dbReference>
<dbReference type="GO" id="GO:0042806">
    <property type="term" value="F:fucose binding"/>
    <property type="evidence" value="ECO:0007669"/>
    <property type="project" value="UniProtKB-ARBA"/>
</dbReference>
<evidence type="ECO:0000256" key="2">
    <source>
        <dbReference type="ARBA" id="ARBA00010147"/>
    </source>
</evidence>
<feature type="domain" description="F5/8 type C" evidence="8">
    <location>
        <begin position="63"/>
        <end position="136"/>
    </location>
</feature>
<dbReference type="GO" id="GO:0046872">
    <property type="term" value="F:metal ion binding"/>
    <property type="evidence" value="ECO:0007669"/>
    <property type="project" value="UniProtKB-KW"/>
</dbReference>
<comment type="similarity">
    <text evidence="2">Belongs to the fucolectin family.</text>
</comment>
<accession>A0A3M6T796</accession>
<protein>
    <recommendedName>
        <fullName evidence="8">F5/8 type C domain-containing protein</fullName>
    </recommendedName>
</protein>
<dbReference type="SUPFAM" id="SSF49785">
    <property type="entry name" value="Galactose-binding domain-like"/>
    <property type="match status" value="1"/>
</dbReference>
<comment type="subunit">
    <text evidence="3">Homotrimer.</text>
</comment>
<evidence type="ECO:0000313" key="10">
    <source>
        <dbReference type="Proteomes" id="UP000275408"/>
    </source>
</evidence>
<dbReference type="OrthoDB" id="5985863at2759"/>
<proteinExistence type="inferred from homology"/>
<dbReference type="InterPro" id="IPR036179">
    <property type="entry name" value="Ig-like_dom_sf"/>
</dbReference>
<organism evidence="9 10">
    <name type="scientific">Pocillopora damicornis</name>
    <name type="common">Cauliflower coral</name>
    <name type="synonym">Millepora damicornis</name>
    <dbReference type="NCBI Taxonomy" id="46731"/>
    <lineage>
        <taxon>Eukaryota</taxon>
        <taxon>Metazoa</taxon>
        <taxon>Cnidaria</taxon>
        <taxon>Anthozoa</taxon>
        <taxon>Hexacorallia</taxon>
        <taxon>Scleractinia</taxon>
        <taxon>Astrocoeniina</taxon>
        <taxon>Pocilloporidae</taxon>
        <taxon>Pocillopora</taxon>
    </lineage>
</organism>
<name>A0A3M6T796_POCDA</name>
<keyword evidence="10" id="KW-1185">Reference proteome</keyword>
<dbReference type="Gene3D" id="2.60.120.260">
    <property type="entry name" value="Galactose-binding domain-like"/>
    <property type="match status" value="2"/>
</dbReference>